<organism evidence="1 2">
    <name type="scientific">Paraburkholderia monticola</name>
    <dbReference type="NCBI Taxonomy" id="1399968"/>
    <lineage>
        <taxon>Bacteria</taxon>
        <taxon>Pseudomonadati</taxon>
        <taxon>Pseudomonadota</taxon>
        <taxon>Betaproteobacteria</taxon>
        <taxon>Burkholderiales</taxon>
        <taxon>Burkholderiaceae</taxon>
        <taxon>Paraburkholderia</taxon>
    </lineage>
</organism>
<proteinExistence type="predicted"/>
<keyword evidence="2" id="KW-1185">Reference proteome</keyword>
<name>A0A149PBU6_9BURK</name>
<evidence type="ECO:0000313" key="2">
    <source>
        <dbReference type="Proteomes" id="UP000075613"/>
    </source>
</evidence>
<dbReference type="EMBL" id="LRBG01000039">
    <property type="protein sequence ID" value="KXU82492.1"/>
    <property type="molecule type" value="Genomic_DNA"/>
</dbReference>
<evidence type="ECO:0000313" key="1">
    <source>
        <dbReference type="EMBL" id="KXU82492.1"/>
    </source>
</evidence>
<comment type="caution">
    <text evidence="1">The sequence shown here is derived from an EMBL/GenBank/DDBJ whole genome shotgun (WGS) entry which is preliminary data.</text>
</comment>
<reference evidence="1 2" key="1">
    <citation type="journal article" date="2015" name="Int. J. Syst. Evol. Microbiol.">
        <title>Burkholderia monticola sp. nov., isolated from mountain soil.</title>
        <authorList>
            <person name="Baek I."/>
            <person name="Seo B."/>
            <person name="Lee I."/>
            <person name="Yi H."/>
            <person name="Chun J."/>
        </authorList>
    </citation>
    <scope>NUCLEOTIDE SEQUENCE [LARGE SCALE GENOMIC DNA]</scope>
    <source>
        <strain evidence="1 2">JC2948</strain>
    </source>
</reference>
<sequence>MRKRSLHISVLDSRHHPRLGIIEPRRLTRCKCAAIEGLQRTVFRLHMQRCLPFVRRPIIIGQHSNAGLITAQHIRPPAS</sequence>
<dbReference type="Proteomes" id="UP000075613">
    <property type="component" value="Unassembled WGS sequence"/>
</dbReference>
<dbReference type="AlphaFoldDB" id="A0A149PBU6"/>
<accession>A0A149PBU6</accession>
<protein>
    <submittedName>
        <fullName evidence="1">Uncharacterized protein</fullName>
    </submittedName>
</protein>
<gene>
    <name evidence="1" type="ORF">CI15_33760</name>
</gene>